<proteinExistence type="predicted"/>
<organism evidence="2 3">
    <name type="scientific">Cucurbita argyrosperma subsp. sororia</name>
    <dbReference type="NCBI Taxonomy" id="37648"/>
    <lineage>
        <taxon>Eukaryota</taxon>
        <taxon>Viridiplantae</taxon>
        <taxon>Streptophyta</taxon>
        <taxon>Embryophyta</taxon>
        <taxon>Tracheophyta</taxon>
        <taxon>Spermatophyta</taxon>
        <taxon>Magnoliopsida</taxon>
        <taxon>eudicotyledons</taxon>
        <taxon>Gunneridae</taxon>
        <taxon>Pentapetalae</taxon>
        <taxon>rosids</taxon>
        <taxon>fabids</taxon>
        <taxon>Cucurbitales</taxon>
        <taxon>Cucurbitaceae</taxon>
        <taxon>Cucurbiteae</taxon>
        <taxon>Cucurbita</taxon>
    </lineage>
</organism>
<dbReference type="AlphaFoldDB" id="A0AAV6M1R1"/>
<dbReference type="EMBL" id="JAGKQH010000018">
    <property type="protein sequence ID" value="KAG6573553.1"/>
    <property type="molecule type" value="Genomic_DNA"/>
</dbReference>
<feature type="region of interest" description="Disordered" evidence="1">
    <location>
        <begin position="48"/>
        <end position="104"/>
    </location>
</feature>
<evidence type="ECO:0000313" key="3">
    <source>
        <dbReference type="Proteomes" id="UP000685013"/>
    </source>
</evidence>
<reference evidence="2 3" key="1">
    <citation type="journal article" date="2021" name="Hortic Res">
        <title>The domestication of Cucurbita argyrosperma as revealed by the genome of its wild relative.</title>
        <authorList>
            <person name="Barrera-Redondo J."/>
            <person name="Sanchez-de la Vega G."/>
            <person name="Aguirre-Liguori J.A."/>
            <person name="Castellanos-Morales G."/>
            <person name="Gutierrez-Guerrero Y.T."/>
            <person name="Aguirre-Dugua X."/>
            <person name="Aguirre-Planter E."/>
            <person name="Tenaillon M.I."/>
            <person name="Lira-Saade R."/>
            <person name="Eguiarte L.E."/>
        </authorList>
    </citation>
    <scope>NUCLEOTIDE SEQUENCE [LARGE SCALE GENOMIC DNA]</scope>
    <source>
        <strain evidence="2">JBR-2021</strain>
    </source>
</reference>
<evidence type="ECO:0000313" key="2">
    <source>
        <dbReference type="EMBL" id="KAG6573553.1"/>
    </source>
</evidence>
<feature type="compositionally biased region" description="Polar residues" evidence="1">
    <location>
        <begin position="12"/>
        <end position="24"/>
    </location>
</feature>
<feature type="non-terminal residue" evidence="2">
    <location>
        <position position="1"/>
    </location>
</feature>
<evidence type="ECO:0000256" key="1">
    <source>
        <dbReference type="SAM" id="MobiDB-lite"/>
    </source>
</evidence>
<feature type="compositionally biased region" description="Basic and acidic residues" evidence="1">
    <location>
        <begin position="80"/>
        <end position="104"/>
    </location>
</feature>
<dbReference type="Proteomes" id="UP000685013">
    <property type="component" value="Chromosome 18"/>
</dbReference>
<feature type="region of interest" description="Disordered" evidence="1">
    <location>
        <begin position="1"/>
        <end position="35"/>
    </location>
</feature>
<protein>
    <submittedName>
        <fullName evidence="2">Uncharacterized protein</fullName>
    </submittedName>
</protein>
<comment type="caution">
    <text evidence="2">The sequence shown here is derived from an EMBL/GenBank/DDBJ whole genome shotgun (WGS) entry which is preliminary data.</text>
</comment>
<feature type="compositionally biased region" description="Basic and acidic residues" evidence="1">
    <location>
        <begin position="50"/>
        <end position="70"/>
    </location>
</feature>
<accession>A0AAV6M1R1</accession>
<sequence length="104" mass="11740">MLPKERGKGRSPRTSATSTTQLKSPLSRLARRGSLEQVVDEEYVSTIIEKSLESERSSSGRRREERKKSQETGGGGVKPWSERELEMEAKLDKSGNMESRVKMK</sequence>
<keyword evidence="3" id="KW-1185">Reference proteome</keyword>
<gene>
    <name evidence="2" type="ORF">SDJN03_27440</name>
</gene>
<name>A0AAV6M1R1_9ROSI</name>